<evidence type="ECO:0000313" key="2">
    <source>
        <dbReference type="Proteomes" id="UP001623041"/>
    </source>
</evidence>
<name>A0ABW8RIV3_9BACI</name>
<comment type="caution">
    <text evidence="1">The sequence shown here is derived from an EMBL/GenBank/DDBJ whole genome shotgun (WGS) entry which is preliminary data.</text>
</comment>
<gene>
    <name evidence="1" type="ORF">ACJEBI_11595</name>
</gene>
<evidence type="ECO:0000313" key="1">
    <source>
        <dbReference type="EMBL" id="MFK9092121.1"/>
    </source>
</evidence>
<organism evidence="1 2">
    <name type="scientific">Bacillus salipaludis</name>
    <dbReference type="NCBI Taxonomy" id="2547811"/>
    <lineage>
        <taxon>Bacteria</taxon>
        <taxon>Bacillati</taxon>
        <taxon>Bacillota</taxon>
        <taxon>Bacilli</taxon>
        <taxon>Bacillales</taxon>
        <taxon>Bacillaceae</taxon>
        <taxon>Bacillus</taxon>
    </lineage>
</organism>
<keyword evidence="2" id="KW-1185">Reference proteome</keyword>
<dbReference type="Proteomes" id="UP001623041">
    <property type="component" value="Unassembled WGS sequence"/>
</dbReference>
<sequence length="156" mass="18292">MSTYALYKQKNYPVNIRGQVLRLRSYNKESGFHELVDLAGNRHDDIFIKEVSIDDVDEVYELKINVIYKGKEFETYSIDPASLHENSILLFSMDPKDVQDFGFIKHEQFVFQKKIALPDVDALVEIKKPLLKFEAQPESRQMIPSHLIKDYIRLLK</sequence>
<accession>A0ABW8RIV3</accession>
<protein>
    <submittedName>
        <fullName evidence="1">Uncharacterized protein</fullName>
    </submittedName>
</protein>
<dbReference type="EMBL" id="JBJHQH010000007">
    <property type="protein sequence ID" value="MFK9092121.1"/>
    <property type="molecule type" value="Genomic_DNA"/>
</dbReference>
<reference evidence="1 2" key="1">
    <citation type="submission" date="2024-11" db="EMBL/GenBank/DDBJ databases">
        <authorList>
            <person name="Lucas J.A."/>
        </authorList>
    </citation>
    <scope>NUCLEOTIDE SEQUENCE [LARGE SCALE GENOMIC DNA]</scope>
    <source>
        <strain evidence="1 2">Z 5.4</strain>
    </source>
</reference>
<proteinExistence type="predicted"/>
<dbReference type="RefSeq" id="WP_406580728.1">
    <property type="nucleotide sequence ID" value="NZ_JBJHQH010000007.1"/>
</dbReference>